<comment type="caution">
    <text evidence="1">The sequence shown here is derived from an EMBL/GenBank/DDBJ whole genome shotgun (WGS) entry which is preliminary data.</text>
</comment>
<gene>
    <name evidence="1" type="ORF">HZH68_005427</name>
</gene>
<evidence type="ECO:0000313" key="1">
    <source>
        <dbReference type="EMBL" id="KAF7406058.1"/>
    </source>
</evidence>
<keyword evidence="2" id="KW-1185">Reference proteome</keyword>
<organism evidence="1 2">
    <name type="scientific">Vespula germanica</name>
    <name type="common">German yellow jacket</name>
    <name type="synonym">Paravespula germanica</name>
    <dbReference type="NCBI Taxonomy" id="30212"/>
    <lineage>
        <taxon>Eukaryota</taxon>
        <taxon>Metazoa</taxon>
        <taxon>Ecdysozoa</taxon>
        <taxon>Arthropoda</taxon>
        <taxon>Hexapoda</taxon>
        <taxon>Insecta</taxon>
        <taxon>Pterygota</taxon>
        <taxon>Neoptera</taxon>
        <taxon>Endopterygota</taxon>
        <taxon>Hymenoptera</taxon>
        <taxon>Apocrita</taxon>
        <taxon>Aculeata</taxon>
        <taxon>Vespoidea</taxon>
        <taxon>Vespidae</taxon>
        <taxon>Vespinae</taxon>
        <taxon>Vespula</taxon>
    </lineage>
</organism>
<proteinExistence type="predicted"/>
<sequence length="75" mass="9073">MKFWNHEVFLKYHRNTDREEEEEEEEEERCETIYEDVHFSRYHVSYGSKTEDQSKEKKDGARLDLSDCGTCSKGF</sequence>
<name>A0A834KG50_VESGE</name>
<dbReference type="Proteomes" id="UP000617340">
    <property type="component" value="Unassembled WGS sequence"/>
</dbReference>
<dbReference type="EMBL" id="JACSDZ010000004">
    <property type="protein sequence ID" value="KAF7406058.1"/>
    <property type="molecule type" value="Genomic_DNA"/>
</dbReference>
<evidence type="ECO:0000313" key="2">
    <source>
        <dbReference type="Proteomes" id="UP000617340"/>
    </source>
</evidence>
<reference evidence="1" key="1">
    <citation type="journal article" date="2020" name="G3 (Bethesda)">
        <title>High-Quality Assemblies for Three Invasive Social Wasps from the &lt;i&gt;Vespula&lt;/i&gt; Genus.</title>
        <authorList>
            <person name="Harrop T.W.R."/>
            <person name="Guhlin J."/>
            <person name="McLaughlin G.M."/>
            <person name="Permina E."/>
            <person name="Stockwell P."/>
            <person name="Gilligan J."/>
            <person name="Le Lec M.F."/>
            <person name="Gruber M.A.M."/>
            <person name="Quinn O."/>
            <person name="Lovegrove M."/>
            <person name="Duncan E.J."/>
            <person name="Remnant E.J."/>
            <person name="Van Eeckhoven J."/>
            <person name="Graham B."/>
            <person name="Knapp R.A."/>
            <person name="Langford K.W."/>
            <person name="Kronenberg Z."/>
            <person name="Press M.O."/>
            <person name="Eacker S.M."/>
            <person name="Wilson-Rankin E.E."/>
            <person name="Purcell J."/>
            <person name="Lester P.J."/>
            <person name="Dearden P.K."/>
        </authorList>
    </citation>
    <scope>NUCLEOTIDE SEQUENCE</scope>
    <source>
        <strain evidence="1">Linc-1</strain>
    </source>
</reference>
<accession>A0A834KG50</accession>
<protein>
    <submittedName>
        <fullName evidence="1">Uncharacterized protein</fullName>
    </submittedName>
</protein>
<dbReference type="AlphaFoldDB" id="A0A834KG50"/>